<protein>
    <submittedName>
        <fullName evidence="2">Uncharacterized protein</fullName>
    </submittedName>
</protein>
<proteinExistence type="predicted"/>
<gene>
    <name evidence="2" type="ORF">BCR33DRAFT_96894</name>
</gene>
<dbReference type="OrthoDB" id="2184138at2759"/>
<evidence type="ECO:0000313" key="3">
    <source>
        <dbReference type="Proteomes" id="UP000193642"/>
    </source>
</evidence>
<dbReference type="Proteomes" id="UP000193642">
    <property type="component" value="Unassembled WGS sequence"/>
</dbReference>
<organism evidence="2 3">
    <name type="scientific">Rhizoclosmatium globosum</name>
    <dbReference type="NCBI Taxonomy" id="329046"/>
    <lineage>
        <taxon>Eukaryota</taxon>
        <taxon>Fungi</taxon>
        <taxon>Fungi incertae sedis</taxon>
        <taxon>Chytridiomycota</taxon>
        <taxon>Chytridiomycota incertae sedis</taxon>
        <taxon>Chytridiomycetes</taxon>
        <taxon>Chytridiales</taxon>
        <taxon>Chytriomycetaceae</taxon>
        <taxon>Rhizoclosmatium</taxon>
    </lineage>
</organism>
<dbReference type="AlphaFoldDB" id="A0A1Y2CKP0"/>
<name>A0A1Y2CKP0_9FUNG</name>
<keyword evidence="3" id="KW-1185">Reference proteome</keyword>
<accession>A0A1Y2CKP0</accession>
<dbReference type="EMBL" id="MCGO01000014">
    <property type="protein sequence ID" value="ORY47424.1"/>
    <property type="molecule type" value="Genomic_DNA"/>
</dbReference>
<sequence>MKINRMSPRTRTTFVTHDVPKTSPEEKQVTVQQVPSPNSSPKKMPTMNNNESNQQTEDEERQHIVLLKRAFAPKRTVSALYSYQAWMKPSEAGLSESHNRLAESAGTAEWRQLLPGKLQPHSNNPAADLQGYFVIGYMQDGQALMEPKTSVSPNMTRFQFAISPVSPLNMDQYWKAVLAVCSMPPSLGINTTGIFFKGNLQFTKWLNSCAPDDQHAPYQGNSTIGFTFANPVGDQIEDGAIPTGSLVAVGFSFEHSRGPSSVNMKPAWVTMLKNNDNSLSLPTGKIAKLDEVF</sequence>
<feature type="region of interest" description="Disordered" evidence="1">
    <location>
        <begin position="1"/>
        <end position="59"/>
    </location>
</feature>
<reference evidence="2 3" key="1">
    <citation type="submission" date="2016-07" db="EMBL/GenBank/DDBJ databases">
        <title>Pervasive Adenine N6-methylation of Active Genes in Fungi.</title>
        <authorList>
            <consortium name="DOE Joint Genome Institute"/>
            <person name="Mondo S.J."/>
            <person name="Dannebaum R.O."/>
            <person name="Kuo R.C."/>
            <person name="Labutti K."/>
            <person name="Haridas S."/>
            <person name="Kuo A."/>
            <person name="Salamov A."/>
            <person name="Ahrendt S.R."/>
            <person name="Lipzen A."/>
            <person name="Sullivan W."/>
            <person name="Andreopoulos W.B."/>
            <person name="Clum A."/>
            <person name="Lindquist E."/>
            <person name="Daum C."/>
            <person name="Ramamoorthy G.K."/>
            <person name="Gryganskyi A."/>
            <person name="Culley D."/>
            <person name="Magnuson J.K."/>
            <person name="James T.Y."/>
            <person name="O'Malley M.A."/>
            <person name="Stajich J.E."/>
            <person name="Spatafora J.W."/>
            <person name="Visel A."/>
            <person name="Grigoriev I.V."/>
        </authorList>
    </citation>
    <scope>NUCLEOTIDE SEQUENCE [LARGE SCALE GENOMIC DNA]</scope>
    <source>
        <strain evidence="2 3">JEL800</strain>
    </source>
</reference>
<feature type="compositionally biased region" description="Polar residues" evidence="1">
    <location>
        <begin position="29"/>
        <end position="55"/>
    </location>
</feature>
<comment type="caution">
    <text evidence="2">The sequence shown here is derived from an EMBL/GenBank/DDBJ whole genome shotgun (WGS) entry which is preliminary data.</text>
</comment>
<evidence type="ECO:0000313" key="2">
    <source>
        <dbReference type="EMBL" id="ORY47424.1"/>
    </source>
</evidence>
<feature type="compositionally biased region" description="Basic and acidic residues" evidence="1">
    <location>
        <begin position="18"/>
        <end position="28"/>
    </location>
</feature>
<evidence type="ECO:0000256" key="1">
    <source>
        <dbReference type="SAM" id="MobiDB-lite"/>
    </source>
</evidence>